<name>A0A3B7MQF7_9BACT</name>
<keyword evidence="4" id="KW-1185">Reference proteome</keyword>
<dbReference type="AlphaFoldDB" id="A0A3B7MQF7"/>
<evidence type="ECO:0000313" key="4">
    <source>
        <dbReference type="Proteomes" id="UP000263900"/>
    </source>
</evidence>
<evidence type="ECO:0000259" key="2">
    <source>
        <dbReference type="Pfam" id="PF00144"/>
    </source>
</evidence>
<feature type="chain" id="PRO_5017689200" evidence="1">
    <location>
        <begin position="20"/>
        <end position="545"/>
    </location>
</feature>
<dbReference type="OrthoDB" id="9793489at2"/>
<dbReference type="PANTHER" id="PTHR46825">
    <property type="entry name" value="D-ALANYL-D-ALANINE-CARBOXYPEPTIDASE/ENDOPEPTIDASE AMPH"/>
    <property type="match status" value="1"/>
</dbReference>
<evidence type="ECO:0000256" key="1">
    <source>
        <dbReference type="SAM" id="SignalP"/>
    </source>
</evidence>
<dbReference type="KEGG" id="pseg:D3H65_23200"/>
<protein>
    <submittedName>
        <fullName evidence="3">Class A beta-lactamase-related serine hydrolase</fullName>
    </submittedName>
</protein>
<sequence>MKKILFVCCAFSCSFFAAAQGWPDTVAHIEKIFSRYNSHTVPGAELAISRNGQVIFSKAWGMADLEHNIALTPQSLVEAGSVSKQFTAASILLLEQQGKLSLEDDVRKYIPELPDYGKVITLRHMMQHTSGLKDWGSVMDLAGWSRGTRVYSNEYALYVISLQQTLNNIPGDEYIYSNSNYNLQAIIVQRVSGLSLADFTSKYIFEPAGMKHTEWRSNFRKVVKDRAIAYSKGGGQNFLINMPNENAYGNGGLLTTAEDLLIWNHYYLSGKLGNPSLLPKQTATNKLNSGRTNNYAAGLMLDSIAGWQAISHSGATASYRANLEYFPEAGLSIAWLSNTSAFDSDTLNVSNAVRRLFLPVRPAAPRPRPAAVTVAPEKLAAYAGWYRDPRNNAGLKLYVKDGKLSSLFPTANLMAIADNVFMLGNNKLELGYKKGLLASAGPESIYYEKMEDVDANPKYLEDFVGQYYSKEAEAMYYMVLKDGRLLLQIKPTTTFPMNATYKDAFDCTFGPVYFIRDLKRGIMELRISVGRARNVVFKRVYTEAP</sequence>
<organism evidence="3 4">
    <name type="scientific">Paraflavitalea soli</name>
    <dbReference type="NCBI Taxonomy" id="2315862"/>
    <lineage>
        <taxon>Bacteria</taxon>
        <taxon>Pseudomonadati</taxon>
        <taxon>Bacteroidota</taxon>
        <taxon>Chitinophagia</taxon>
        <taxon>Chitinophagales</taxon>
        <taxon>Chitinophagaceae</taxon>
        <taxon>Paraflavitalea</taxon>
    </lineage>
</organism>
<evidence type="ECO:0000313" key="3">
    <source>
        <dbReference type="EMBL" id="AXY76722.1"/>
    </source>
</evidence>
<keyword evidence="1" id="KW-0732">Signal</keyword>
<keyword evidence="3" id="KW-0378">Hydrolase</keyword>
<dbReference type="RefSeq" id="WP_119052599.1">
    <property type="nucleotide sequence ID" value="NZ_CP032157.1"/>
</dbReference>
<dbReference type="SUPFAM" id="SSF56601">
    <property type="entry name" value="beta-lactamase/transpeptidase-like"/>
    <property type="match status" value="1"/>
</dbReference>
<dbReference type="Pfam" id="PF00144">
    <property type="entry name" value="Beta-lactamase"/>
    <property type="match status" value="1"/>
</dbReference>
<dbReference type="InterPro" id="IPR001466">
    <property type="entry name" value="Beta-lactam-related"/>
</dbReference>
<proteinExistence type="predicted"/>
<gene>
    <name evidence="3" type="ORF">D3H65_23200</name>
</gene>
<feature type="domain" description="Beta-lactamase-related" evidence="2">
    <location>
        <begin position="32"/>
        <end position="342"/>
    </location>
</feature>
<dbReference type="Proteomes" id="UP000263900">
    <property type="component" value="Chromosome"/>
</dbReference>
<dbReference type="GO" id="GO:0016787">
    <property type="term" value="F:hydrolase activity"/>
    <property type="evidence" value="ECO:0007669"/>
    <property type="project" value="UniProtKB-KW"/>
</dbReference>
<dbReference type="InterPro" id="IPR050491">
    <property type="entry name" value="AmpC-like"/>
</dbReference>
<dbReference type="Gene3D" id="3.40.710.10">
    <property type="entry name" value="DD-peptidase/beta-lactamase superfamily"/>
    <property type="match status" value="1"/>
</dbReference>
<reference evidence="3 4" key="1">
    <citation type="submission" date="2018-09" db="EMBL/GenBank/DDBJ databases">
        <title>Genome sequencing of strain 6GH32-13.</title>
        <authorList>
            <person name="Weon H.-Y."/>
            <person name="Heo J."/>
            <person name="Kwon S.-W."/>
        </authorList>
    </citation>
    <scope>NUCLEOTIDE SEQUENCE [LARGE SCALE GENOMIC DNA]</scope>
    <source>
        <strain evidence="3 4">5GH32-13</strain>
    </source>
</reference>
<dbReference type="PANTHER" id="PTHR46825:SF9">
    <property type="entry name" value="BETA-LACTAMASE-RELATED DOMAIN-CONTAINING PROTEIN"/>
    <property type="match status" value="1"/>
</dbReference>
<dbReference type="EMBL" id="CP032157">
    <property type="protein sequence ID" value="AXY76722.1"/>
    <property type="molecule type" value="Genomic_DNA"/>
</dbReference>
<dbReference type="InterPro" id="IPR012338">
    <property type="entry name" value="Beta-lactam/transpept-like"/>
</dbReference>
<feature type="signal peptide" evidence="1">
    <location>
        <begin position="1"/>
        <end position="19"/>
    </location>
</feature>
<accession>A0A3B7MQF7</accession>